<accession>A0ACC3AVV6</accession>
<protein>
    <submittedName>
        <fullName evidence="1">ATP-binding cassette transporter yor1</fullName>
    </submittedName>
</protein>
<sequence length="302" mass="33511">MSGLIMTYALAVVQIIPAVVSQSAEIESSLITVERMVFYGKEVPSETSEPAAMPPSTWPATGSITMTNVSLRYRSDLPQALRNVNLNVRGGEKIGIVGRTGAGKSSIISVLFRLFPLEKGSVAIDDVDITNVDPHNLRSRLSIIPQDPTLFQGTVRSNLDPAEEYPDHVLYDALRKVTLYPQMNLDREIQPDGSNLSLGERQLLALARALVRNPCILICDEATSAIDQETDRAVQQTLLEACKKRTIICIAHRLRTVIRYDRICIIDRGSVVDFRTPLDLFDTNAEFRQMCELNQITRADIG</sequence>
<name>A0ACC3AVV6_9EURO</name>
<dbReference type="EMBL" id="JAOPJF010000055">
    <property type="protein sequence ID" value="KAK1142036.1"/>
    <property type="molecule type" value="Genomic_DNA"/>
</dbReference>
<organism evidence="1 2">
    <name type="scientific">Aspergillus melleus</name>
    <dbReference type="NCBI Taxonomy" id="138277"/>
    <lineage>
        <taxon>Eukaryota</taxon>
        <taxon>Fungi</taxon>
        <taxon>Dikarya</taxon>
        <taxon>Ascomycota</taxon>
        <taxon>Pezizomycotina</taxon>
        <taxon>Eurotiomycetes</taxon>
        <taxon>Eurotiomycetidae</taxon>
        <taxon>Eurotiales</taxon>
        <taxon>Aspergillaceae</taxon>
        <taxon>Aspergillus</taxon>
        <taxon>Aspergillus subgen. Circumdati</taxon>
    </lineage>
</organism>
<dbReference type="Proteomes" id="UP001177260">
    <property type="component" value="Unassembled WGS sequence"/>
</dbReference>
<evidence type="ECO:0000313" key="2">
    <source>
        <dbReference type="Proteomes" id="UP001177260"/>
    </source>
</evidence>
<keyword evidence="2" id="KW-1185">Reference proteome</keyword>
<comment type="caution">
    <text evidence="1">The sequence shown here is derived from an EMBL/GenBank/DDBJ whole genome shotgun (WGS) entry which is preliminary data.</text>
</comment>
<gene>
    <name evidence="1" type="primary">YOR1_1</name>
    <name evidence="1" type="ORF">N8T08_008242</name>
</gene>
<keyword evidence="1" id="KW-0067">ATP-binding</keyword>
<reference evidence="1 2" key="1">
    <citation type="journal article" date="2023" name="ACS Omega">
        <title>Identification of the Neoaspergillic Acid Biosynthesis Gene Cluster by Establishing an In Vitro CRISPR-Ribonucleoprotein Genetic System in Aspergillus melleus.</title>
        <authorList>
            <person name="Yuan B."/>
            <person name="Grau M.F."/>
            <person name="Murata R.M."/>
            <person name="Torok T."/>
            <person name="Venkateswaran K."/>
            <person name="Stajich J.E."/>
            <person name="Wang C.C.C."/>
        </authorList>
    </citation>
    <scope>NUCLEOTIDE SEQUENCE [LARGE SCALE GENOMIC DNA]</scope>
    <source>
        <strain evidence="1 2">IMV 1140</strain>
    </source>
</reference>
<keyword evidence="1" id="KW-0547">Nucleotide-binding</keyword>
<evidence type="ECO:0000313" key="1">
    <source>
        <dbReference type="EMBL" id="KAK1142036.1"/>
    </source>
</evidence>
<proteinExistence type="predicted"/>